<dbReference type="InterPro" id="IPR003886">
    <property type="entry name" value="NIDO_dom"/>
</dbReference>
<reference evidence="2 3" key="1">
    <citation type="submission" date="2023-09" db="EMBL/GenBank/DDBJ databases">
        <authorList>
            <person name="Wang M."/>
        </authorList>
    </citation>
    <scope>NUCLEOTIDE SEQUENCE [LARGE SCALE GENOMIC DNA]</scope>
    <source>
        <strain evidence="2">GT-2023</strain>
        <tissue evidence="2">Liver</tissue>
    </source>
</reference>
<keyword evidence="3" id="KW-1185">Reference proteome</keyword>
<evidence type="ECO:0000313" key="3">
    <source>
        <dbReference type="Proteomes" id="UP001558613"/>
    </source>
</evidence>
<dbReference type="Proteomes" id="UP001558613">
    <property type="component" value="Unassembled WGS sequence"/>
</dbReference>
<sequence length="310" mass="34700">MNYGEIAVTEHPVEAGYDTINSTNYFVIPESVNGSFISNLRNSSNVNVPGRWAFRVDIGPRNAIMKYNVVGFRVRLSSFSDLTQSGNMEMVLQQMKQELVNNICNNTTCYNICNNTNSISNICNNTTCYNICNNTNSISNICNSTTCYNICNNTNYISNICNNNTCDNICNNTKCYNNNTNSISNICNNNNTCDNICNNTKCYNNNTNSISNICNNFICNNNYNNICNNTGRVNKICQQNQDVLLVMSDSLLHPCAEDIVGLRAKLSSFSDLTDTGNVQVILQQIKQELVKYGLPNSVELKLRKVQKIKP</sequence>
<feature type="domain" description="NIDO" evidence="1">
    <location>
        <begin position="9"/>
        <end position="57"/>
    </location>
</feature>
<comment type="caution">
    <text evidence="2">The sequence shown here is derived from an EMBL/GenBank/DDBJ whole genome shotgun (WGS) entry which is preliminary data.</text>
</comment>
<protein>
    <recommendedName>
        <fullName evidence="1">NIDO domain-containing protein</fullName>
    </recommendedName>
</protein>
<gene>
    <name evidence="2" type="ORF">QQF64_005129</name>
</gene>
<evidence type="ECO:0000259" key="1">
    <source>
        <dbReference type="Pfam" id="PF06119"/>
    </source>
</evidence>
<accession>A0ABR3MKG2</accession>
<dbReference type="PANTHER" id="PTHR46160:SF9">
    <property type="entry name" value="PROTEIN PRY2-RELATED"/>
    <property type="match status" value="1"/>
</dbReference>
<proteinExistence type="predicted"/>
<dbReference type="EMBL" id="JAYMGO010000012">
    <property type="protein sequence ID" value="KAL1264774.1"/>
    <property type="molecule type" value="Genomic_DNA"/>
</dbReference>
<name>A0ABR3MKG2_9TELE</name>
<evidence type="ECO:0000313" key="2">
    <source>
        <dbReference type="EMBL" id="KAL1264774.1"/>
    </source>
</evidence>
<dbReference type="InterPro" id="IPR052749">
    <property type="entry name" value="Alpha-tectorin"/>
</dbReference>
<organism evidence="2 3">
    <name type="scientific">Cirrhinus molitorella</name>
    <name type="common">mud carp</name>
    <dbReference type="NCBI Taxonomy" id="172907"/>
    <lineage>
        <taxon>Eukaryota</taxon>
        <taxon>Metazoa</taxon>
        <taxon>Chordata</taxon>
        <taxon>Craniata</taxon>
        <taxon>Vertebrata</taxon>
        <taxon>Euteleostomi</taxon>
        <taxon>Actinopterygii</taxon>
        <taxon>Neopterygii</taxon>
        <taxon>Teleostei</taxon>
        <taxon>Ostariophysi</taxon>
        <taxon>Cypriniformes</taxon>
        <taxon>Cyprinidae</taxon>
        <taxon>Labeoninae</taxon>
        <taxon>Labeonini</taxon>
        <taxon>Cirrhinus</taxon>
    </lineage>
</organism>
<dbReference type="PANTHER" id="PTHR46160">
    <property type="entry name" value="ALPHA-TECTORIN-RELATED"/>
    <property type="match status" value="1"/>
</dbReference>
<dbReference type="Pfam" id="PF06119">
    <property type="entry name" value="NIDO"/>
    <property type="match status" value="1"/>
</dbReference>